<dbReference type="Proteomes" id="UP001642540">
    <property type="component" value="Unassembled WGS sequence"/>
</dbReference>
<evidence type="ECO:0000313" key="3">
    <source>
        <dbReference type="Proteomes" id="UP001642540"/>
    </source>
</evidence>
<gene>
    <name evidence="2" type="ORF">ODALV1_LOCUS4222</name>
</gene>
<comment type="caution">
    <text evidence="2">The sequence shown here is derived from an EMBL/GenBank/DDBJ whole genome shotgun (WGS) entry which is preliminary data.</text>
</comment>
<evidence type="ECO:0000256" key="1">
    <source>
        <dbReference type="SAM" id="Coils"/>
    </source>
</evidence>
<keyword evidence="1" id="KW-0175">Coiled coil</keyword>
<protein>
    <recommendedName>
        <fullName evidence="4">Protein CIP2A</fullName>
    </recommendedName>
</protein>
<keyword evidence="3" id="KW-1185">Reference proteome</keyword>
<evidence type="ECO:0008006" key="4">
    <source>
        <dbReference type="Google" id="ProtNLM"/>
    </source>
</evidence>
<dbReference type="InterPro" id="IPR011989">
    <property type="entry name" value="ARM-like"/>
</dbReference>
<dbReference type="InterPro" id="IPR016024">
    <property type="entry name" value="ARM-type_fold"/>
</dbReference>
<sequence length="807" mass="91715">MEKLEEEVASALTNRSMGTDGLLKLLMELERRVETGGLSEDIVVVNKLLSALDDFMGRARPVFRPAQPCSLNPALDKCLICLIHIVMSNSEAHEYVREETCVMERLTSLLNDDYELPDKRQMLKAVEVLSRRLKIVWSAPYLTSLIKNLFKMLVVQRQTQDVFLYCLRILTNLVFNSPCCLNIVARDENYRNVMKVLLDTMSSKKLDPELLVQMTHLSYLIESSVDVKTTTLAKHAKSALQDIVKKIGVKSGNEYLHYISSSIYYMGQCVNTILTQIGKEHEDEFTRLDGAGDGPSQKDNRKSPRLQVNNFVKEIAVRLVPDFLKELPLLQTENPQLMVESLLGLVTSTFPQCIPVSAYDTDVLESLIRCIDILASITKPKSNSHLVVIQTYNHFVERLLTASTRNIDYEVFHNAFKSCQIVPASTSKDLVRNVASIRLLMYFTNMVAFNDLIKKHLKEDVLLKLVECLLVEKPEPFMPPNRLVSMCLVEALNAISTTSKCPTVLMDNIQQEETLIHIANCIVNGDVALMGKGLSLTGAVGFTPKCRNDLSKIMAAMRESSPKYGSTAISQDVLVTVSDKARFGVKKLNTNLEMFMQTYDGNDYAVDDVLSWHKMKSDMHEVEIASMRDQVFQLNRTIAQFKVLINKQSELITSRAASTSTLQKDYKHMKQMVESMKEKKIELEIKHAKTTDALRKQLNYQEELFKSKSERMVQLEKQIIDFKEENKKLEAAKLEATQSTRQLTADNAKLQKKLDELESETKTSKQRMILLEKDLKKSEESRKASEGLLEAERRKTEIIQQVLGNRQ</sequence>
<evidence type="ECO:0000313" key="2">
    <source>
        <dbReference type="EMBL" id="CAL8078911.1"/>
    </source>
</evidence>
<dbReference type="EMBL" id="CAXLJM020000013">
    <property type="protein sequence ID" value="CAL8078911.1"/>
    <property type="molecule type" value="Genomic_DNA"/>
</dbReference>
<dbReference type="Gene3D" id="1.25.10.10">
    <property type="entry name" value="Leucine-rich Repeat Variant"/>
    <property type="match status" value="1"/>
</dbReference>
<dbReference type="SUPFAM" id="SSF48371">
    <property type="entry name" value="ARM repeat"/>
    <property type="match status" value="1"/>
</dbReference>
<accession>A0ABP1PVG7</accession>
<reference evidence="2 3" key="1">
    <citation type="submission" date="2024-08" db="EMBL/GenBank/DDBJ databases">
        <authorList>
            <person name="Cucini C."/>
            <person name="Frati F."/>
        </authorList>
    </citation>
    <scope>NUCLEOTIDE SEQUENCE [LARGE SCALE GENOMIC DNA]</scope>
</reference>
<organism evidence="2 3">
    <name type="scientific">Orchesella dallaii</name>
    <dbReference type="NCBI Taxonomy" id="48710"/>
    <lineage>
        <taxon>Eukaryota</taxon>
        <taxon>Metazoa</taxon>
        <taxon>Ecdysozoa</taxon>
        <taxon>Arthropoda</taxon>
        <taxon>Hexapoda</taxon>
        <taxon>Collembola</taxon>
        <taxon>Entomobryomorpha</taxon>
        <taxon>Entomobryoidea</taxon>
        <taxon>Orchesellidae</taxon>
        <taxon>Orchesellinae</taxon>
        <taxon>Orchesella</taxon>
    </lineage>
</organism>
<proteinExistence type="predicted"/>
<name>A0ABP1PVG7_9HEXA</name>
<feature type="coiled-coil region" evidence="1">
    <location>
        <begin position="666"/>
        <end position="774"/>
    </location>
</feature>